<organism evidence="7 8">
    <name type="scientific">Triparma strigata</name>
    <dbReference type="NCBI Taxonomy" id="1606541"/>
    <lineage>
        <taxon>Eukaryota</taxon>
        <taxon>Sar</taxon>
        <taxon>Stramenopiles</taxon>
        <taxon>Ochrophyta</taxon>
        <taxon>Bolidophyceae</taxon>
        <taxon>Parmales</taxon>
        <taxon>Triparmaceae</taxon>
        <taxon>Triparma</taxon>
    </lineage>
</organism>
<dbReference type="HAMAP" id="MF_01543">
    <property type="entry name" value="FTHFS"/>
    <property type="match status" value="1"/>
</dbReference>
<evidence type="ECO:0000256" key="5">
    <source>
        <dbReference type="ARBA" id="ARBA00022741"/>
    </source>
</evidence>
<keyword evidence="3" id="KW-0554">One-carbon metabolism</keyword>
<evidence type="ECO:0000313" key="8">
    <source>
        <dbReference type="Proteomes" id="UP001165085"/>
    </source>
</evidence>
<evidence type="ECO:0000256" key="6">
    <source>
        <dbReference type="ARBA" id="ARBA00022840"/>
    </source>
</evidence>
<keyword evidence="4" id="KW-0436">Ligase</keyword>
<protein>
    <recommendedName>
        <fullName evidence="2">formate--tetrahydrofolate ligase</fullName>
        <ecNumber evidence="2">6.3.4.3</ecNumber>
    </recommendedName>
</protein>
<evidence type="ECO:0000256" key="4">
    <source>
        <dbReference type="ARBA" id="ARBA00022598"/>
    </source>
</evidence>
<comment type="caution">
    <text evidence="7">The sequence shown here is derived from an EMBL/GenBank/DDBJ whole genome shotgun (WGS) entry which is preliminary data.</text>
</comment>
<dbReference type="Gene3D" id="3.40.50.300">
    <property type="entry name" value="P-loop containing nucleotide triphosphate hydrolases"/>
    <property type="match status" value="2"/>
</dbReference>
<dbReference type="CDD" id="cd00477">
    <property type="entry name" value="FTHFS"/>
    <property type="match status" value="1"/>
</dbReference>
<dbReference type="Gene3D" id="3.10.410.10">
    <property type="entry name" value="Formyltetrahydrofolate synthetase, domain 3"/>
    <property type="match status" value="1"/>
</dbReference>
<dbReference type="OrthoDB" id="5126881at2759"/>
<name>A0A9W7EEV2_9STRA</name>
<dbReference type="GO" id="GO:0005524">
    <property type="term" value="F:ATP binding"/>
    <property type="evidence" value="ECO:0007669"/>
    <property type="project" value="UniProtKB-KW"/>
</dbReference>
<dbReference type="FunFam" id="3.10.410.10:FF:000001">
    <property type="entry name" value="Putative formate--tetrahydrofolate ligase"/>
    <property type="match status" value="1"/>
</dbReference>
<dbReference type="GO" id="GO:0004329">
    <property type="term" value="F:formate-tetrahydrofolate ligase activity"/>
    <property type="evidence" value="ECO:0007669"/>
    <property type="project" value="UniProtKB-EC"/>
</dbReference>
<evidence type="ECO:0000256" key="3">
    <source>
        <dbReference type="ARBA" id="ARBA00022563"/>
    </source>
</evidence>
<dbReference type="EMBL" id="BRXY01000195">
    <property type="protein sequence ID" value="GMH76262.1"/>
    <property type="molecule type" value="Genomic_DNA"/>
</dbReference>
<evidence type="ECO:0000256" key="1">
    <source>
        <dbReference type="ARBA" id="ARBA00004777"/>
    </source>
</evidence>
<sequence>MSTWKLTPQNPVPSDIEVSRSLKDFILPISTIAENLGLAPSQYHPWGPHKAKVSLSTISPPPTSNYIVVTGLNPTPLGEGKSTTTIGLAQSLQASLGKKCVACIRQPSQGPTFGVKGGAAGGGYSQVVPMEEFNLHLTGDIHAVTASNNLVSAALESRMFHESSQTDTALYSRLIKNGKFSNVQISRLKKLGIDKIDPETLSESEISKFVRLDIDPSTITWNRVLDTCDRHLRGVTVGEGRKETVKGKGGGERVQHSRSTGFDITVASEIMSVLAVSSSLLDLRSRLSRMVVAFSHTNVPITTEDLGVSGALTVLMKDAIMPTLMQTAERTPVLVHSGPFANISLGNSSVIADKIALSLVGSDGYCVTEAGFGADIGMEKFFNIKCRTSGLKPNLAVVVATVRALKMHGGGPAVSAGKALAEEYRSKNVELVEKGMSNLIRHIKNARKFGVKVVVAVNKFETDDEEEIEVIKRMSLEAGAEDAVMSDHWAKGGDGAKDLAEAVVKACSTSKPENFKFLYDVELPVKEKIEIICKEIYGAEGVDYEEKAEEQIAEYEKNGFGNLPICMAKTQYSFSTDPSLKGAPSNHRVTVREVRSCVGAGFLYPIAGDIMTIPGLPTRPGFYDVDVDVETGEVVGLF</sequence>
<dbReference type="InterPro" id="IPR027417">
    <property type="entry name" value="P-loop_NTPase"/>
</dbReference>
<dbReference type="PROSITE" id="PS00721">
    <property type="entry name" value="FTHFS_1"/>
    <property type="match status" value="1"/>
</dbReference>
<comment type="pathway">
    <text evidence="1">One-carbon metabolism; tetrahydrofolate interconversion.</text>
</comment>
<dbReference type="Proteomes" id="UP001165085">
    <property type="component" value="Unassembled WGS sequence"/>
</dbReference>
<dbReference type="InterPro" id="IPR000559">
    <property type="entry name" value="Formate_THF_ligase"/>
</dbReference>
<dbReference type="FunFam" id="3.40.50.300:FF:000245">
    <property type="entry name" value="C-1-tetrahydrofolate synthase, cytoplasmic"/>
    <property type="match status" value="1"/>
</dbReference>
<dbReference type="FunFam" id="3.40.50.300:FF:001522">
    <property type="entry name" value="Probable MIS1-C1-tetrahydrofolate synthase, mitochondrial"/>
    <property type="match status" value="1"/>
</dbReference>
<dbReference type="AlphaFoldDB" id="A0A9W7EEV2"/>
<dbReference type="PROSITE" id="PS00722">
    <property type="entry name" value="FTHFS_2"/>
    <property type="match status" value="1"/>
</dbReference>
<keyword evidence="6" id="KW-0067">ATP-binding</keyword>
<evidence type="ECO:0000313" key="7">
    <source>
        <dbReference type="EMBL" id="GMH76262.1"/>
    </source>
</evidence>
<gene>
    <name evidence="7" type="ORF">TrST_g9503</name>
</gene>
<keyword evidence="5" id="KW-0547">Nucleotide-binding</keyword>
<keyword evidence="8" id="KW-1185">Reference proteome</keyword>
<dbReference type="EC" id="6.3.4.3" evidence="2"/>
<dbReference type="SUPFAM" id="SSF52540">
    <property type="entry name" value="P-loop containing nucleoside triphosphate hydrolases"/>
    <property type="match status" value="1"/>
</dbReference>
<accession>A0A9W7EEV2</accession>
<dbReference type="GO" id="GO:0006730">
    <property type="term" value="P:one-carbon metabolic process"/>
    <property type="evidence" value="ECO:0007669"/>
    <property type="project" value="UniProtKB-KW"/>
</dbReference>
<reference evidence="8" key="1">
    <citation type="journal article" date="2023" name="Commun. Biol.">
        <title>Genome analysis of Parmales, the sister group of diatoms, reveals the evolutionary specialization of diatoms from phago-mixotrophs to photoautotrophs.</title>
        <authorList>
            <person name="Ban H."/>
            <person name="Sato S."/>
            <person name="Yoshikawa S."/>
            <person name="Yamada K."/>
            <person name="Nakamura Y."/>
            <person name="Ichinomiya M."/>
            <person name="Sato N."/>
            <person name="Blanc-Mathieu R."/>
            <person name="Endo H."/>
            <person name="Kuwata A."/>
            <person name="Ogata H."/>
        </authorList>
    </citation>
    <scope>NUCLEOTIDE SEQUENCE [LARGE SCALE GENOMIC DNA]</scope>
    <source>
        <strain evidence="8">NIES 3701</strain>
    </source>
</reference>
<dbReference type="Pfam" id="PF01268">
    <property type="entry name" value="FTHFS"/>
    <property type="match status" value="1"/>
</dbReference>
<proteinExistence type="inferred from homology"/>
<evidence type="ECO:0000256" key="2">
    <source>
        <dbReference type="ARBA" id="ARBA00012295"/>
    </source>
</evidence>
<dbReference type="InterPro" id="IPR020628">
    <property type="entry name" value="Formate_THF_ligase_CS"/>
</dbReference>